<feature type="compositionally biased region" description="Basic and acidic residues" evidence="1">
    <location>
        <begin position="48"/>
        <end position="61"/>
    </location>
</feature>
<sequence>MLTPNVITHADGLSVATSAEAAAQNTLPRGSLDIGRCTTRWGNVLHENEGDRLQEDGDQHIRKAASSNG</sequence>
<evidence type="ECO:0000313" key="4">
    <source>
        <dbReference type="WBParaSite" id="HPBE_0002040501-mRNA-1"/>
    </source>
</evidence>
<protein>
    <submittedName>
        <fullName evidence="2 4">Uncharacterized protein</fullName>
    </submittedName>
</protein>
<organism evidence="3 4">
    <name type="scientific">Heligmosomoides polygyrus</name>
    <name type="common">Parasitic roundworm</name>
    <dbReference type="NCBI Taxonomy" id="6339"/>
    <lineage>
        <taxon>Eukaryota</taxon>
        <taxon>Metazoa</taxon>
        <taxon>Ecdysozoa</taxon>
        <taxon>Nematoda</taxon>
        <taxon>Chromadorea</taxon>
        <taxon>Rhabditida</taxon>
        <taxon>Rhabditina</taxon>
        <taxon>Rhabditomorpha</taxon>
        <taxon>Strongyloidea</taxon>
        <taxon>Heligmosomidae</taxon>
        <taxon>Heligmosomoides</taxon>
    </lineage>
</organism>
<evidence type="ECO:0000313" key="2">
    <source>
        <dbReference type="EMBL" id="VDP19761.1"/>
    </source>
</evidence>
<accession>A0A3P8BC27</accession>
<name>A0A183GDR3_HELPZ</name>
<feature type="region of interest" description="Disordered" evidence="1">
    <location>
        <begin position="48"/>
        <end position="69"/>
    </location>
</feature>
<gene>
    <name evidence="2" type="ORF">HPBE_LOCUS20404</name>
</gene>
<accession>A0A183GDR3</accession>
<evidence type="ECO:0000313" key="3">
    <source>
        <dbReference type="Proteomes" id="UP000050761"/>
    </source>
</evidence>
<proteinExistence type="predicted"/>
<dbReference type="EMBL" id="UZAH01032120">
    <property type="protein sequence ID" value="VDP19761.1"/>
    <property type="molecule type" value="Genomic_DNA"/>
</dbReference>
<evidence type="ECO:0000256" key="1">
    <source>
        <dbReference type="SAM" id="MobiDB-lite"/>
    </source>
</evidence>
<dbReference type="AlphaFoldDB" id="A0A183GDR3"/>
<dbReference type="Proteomes" id="UP000050761">
    <property type="component" value="Unassembled WGS sequence"/>
</dbReference>
<keyword evidence="3" id="KW-1185">Reference proteome</keyword>
<dbReference type="WBParaSite" id="HPBE_0002040501-mRNA-1">
    <property type="protein sequence ID" value="HPBE_0002040501-mRNA-1"/>
    <property type="gene ID" value="HPBE_0002040501"/>
</dbReference>
<reference evidence="2 3" key="1">
    <citation type="submission" date="2018-11" db="EMBL/GenBank/DDBJ databases">
        <authorList>
            <consortium name="Pathogen Informatics"/>
        </authorList>
    </citation>
    <scope>NUCLEOTIDE SEQUENCE [LARGE SCALE GENOMIC DNA]</scope>
</reference>
<reference evidence="4" key="2">
    <citation type="submission" date="2019-09" db="UniProtKB">
        <authorList>
            <consortium name="WormBaseParasite"/>
        </authorList>
    </citation>
    <scope>IDENTIFICATION</scope>
</reference>